<evidence type="ECO:0000256" key="6">
    <source>
        <dbReference type="SAM" id="Phobius"/>
    </source>
</evidence>
<name>A0A8K0NPM9_9TREE</name>
<dbReference type="EMBL" id="JABELV010000104">
    <property type="protein sequence ID" value="KAG7530934.1"/>
    <property type="molecule type" value="Genomic_DNA"/>
</dbReference>
<keyword evidence="4 6" id="KW-1133">Transmembrane helix</keyword>
<proteinExistence type="inferred from homology"/>
<comment type="caution">
    <text evidence="7">The sequence shown here is derived from an EMBL/GenBank/DDBJ whole genome shotgun (WGS) entry which is preliminary data.</text>
</comment>
<sequence>MVKSSSGDMLLYVLAILLPPVPVFLKAGCGGQLLINILLCCLAWIPGIIHAWWVIGKHTTPARSARY</sequence>
<keyword evidence="3 6" id="KW-0812">Transmembrane</keyword>
<evidence type="ECO:0000256" key="5">
    <source>
        <dbReference type="ARBA" id="ARBA00023136"/>
    </source>
</evidence>
<protein>
    <recommendedName>
        <fullName evidence="9">Plasma membrane proteolipid 3</fullName>
    </recommendedName>
</protein>
<dbReference type="AlphaFoldDB" id="A0A8K0NPM9"/>
<dbReference type="PANTHER" id="PTHR21659:SF112">
    <property type="entry name" value="PROTEIN SNA2-RELATED"/>
    <property type="match status" value="1"/>
</dbReference>
<organism evidence="7 8">
    <name type="scientific">Filobasidium floriforme</name>
    <dbReference type="NCBI Taxonomy" id="5210"/>
    <lineage>
        <taxon>Eukaryota</taxon>
        <taxon>Fungi</taxon>
        <taxon>Dikarya</taxon>
        <taxon>Basidiomycota</taxon>
        <taxon>Agaricomycotina</taxon>
        <taxon>Tremellomycetes</taxon>
        <taxon>Filobasidiales</taxon>
        <taxon>Filobasidiaceae</taxon>
        <taxon>Filobasidium</taxon>
    </lineage>
</organism>
<comment type="subcellular location">
    <subcellularLocation>
        <location evidence="1">Membrane</location>
    </subcellularLocation>
</comment>
<dbReference type="PANTHER" id="PTHR21659">
    <property type="entry name" value="HYDROPHOBIC PROTEIN RCI2 LOW TEMPERATURE AND SALT RESPONSIVE PROTEIN LTI6 -RELATED"/>
    <property type="match status" value="1"/>
</dbReference>
<evidence type="ECO:0000256" key="3">
    <source>
        <dbReference type="ARBA" id="ARBA00022692"/>
    </source>
</evidence>
<evidence type="ECO:0000256" key="1">
    <source>
        <dbReference type="ARBA" id="ARBA00004370"/>
    </source>
</evidence>
<gene>
    <name evidence="7" type="ORF">FFLO_04712</name>
</gene>
<evidence type="ECO:0008006" key="9">
    <source>
        <dbReference type="Google" id="ProtNLM"/>
    </source>
</evidence>
<evidence type="ECO:0000313" key="7">
    <source>
        <dbReference type="EMBL" id="KAG7530934.1"/>
    </source>
</evidence>
<dbReference type="Proteomes" id="UP000812966">
    <property type="component" value="Unassembled WGS sequence"/>
</dbReference>
<dbReference type="GO" id="GO:0016020">
    <property type="term" value="C:membrane"/>
    <property type="evidence" value="ECO:0007669"/>
    <property type="project" value="UniProtKB-SubCell"/>
</dbReference>
<keyword evidence="5 6" id="KW-0472">Membrane</keyword>
<dbReference type="InterPro" id="IPR000612">
    <property type="entry name" value="PMP3"/>
</dbReference>
<comment type="similarity">
    <text evidence="2">Belongs to the UPF0057 (PMP3) family.</text>
</comment>
<evidence type="ECO:0000256" key="2">
    <source>
        <dbReference type="ARBA" id="ARBA00009530"/>
    </source>
</evidence>
<dbReference type="Pfam" id="PF01679">
    <property type="entry name" value="Pmp3"/>
    <property type="match status" value="1"/>
</dbReference>
<accession>A0A8K0NPM9</accession>
<evidence type="ECO:0000256" key="4">
    <source>
        <dbReference type="ARBA" id="ARBA00022989"/>
    </source>
</evidence>
<feature type="transmembrane region" description="Helical" evidence="6">
    <location>
        <begin position="35"/>
        <end position="55"/>
    </location>
</feature>
<dbReference type="OrthoDB" id="2802411at2759"/>
<keyword evidence="8" id="KW-1185">Reference proteome</keyword>
<reference evidence="7" key="1">
    <citation type="submission" date="2020-04" db="EMBL/GenBank/DDBJ databases">
        <title>Analysis of mating type loci in Filobasidium floriforme.</title>
        <authorList>
            <person name="Nowrousian M."/>
        </authorList>
    </citation>
    <scope>NUCLEOTIDE SEQUENCE</scope>
    <source>
        <strain evidence="7">CBS 6242</strain>
    </source>
</reference>
<evidence type="ECO:0000313" key="8">
    <source>
        <dbReference type="Proteomes" id="UP000812966"/>
    </source>
</evidence>